<proteinExistence type="predicted"/>
<name>A0A921N1H3_9FIRM</name>
<sequence length="510" mass="58975">MKYTKLISSSEARYYINKGENEILKTDRNSQGSYNLPSEFFEAAREKNVLVQDPSINYARKNIDGDAFVVSEEYKFKLGKGVLWLIGEDYAKENNKFIASKNTSNGKFQLYRTVYNKFASKEYEWFIKLIDNNLAGNELILDIDEENQILTLDIRFNVINQSVDISDIEPEEDNINNEQELNYDFEINIEHPHNRIVFGAPGTGKSNRLENDKVVFGQNFERVTFHPNYSYAQFVGTYKPVPVKEIVNGVETTTIIYKYVPGPFMRTYVKAMKSIKSGRPIPFLLLIEEINRANVAAVFGDVFQLLDRANGQSEYEIETSEDMRAYLAEELKGKESDYERIRIPKNMYLWATMNSSDQGVFPMDTAFKRRWNFEYIGINENSEGIKDIILKLGEDKHDVKWNDLRMAINNKLSKVCKVNEDKLLGPYFLSKDVISTSEGDNYVKDNKKFIEAFKSKIIMYLYEDAAKQYKQKLFEGCSDHSKYSSVCEAFEKIGEEIFGEDILSYVVDGE</sequence>
<dbReference type="GO" id="GO:0005524">
    <property type="term" value="F:ATP binding"/>
    <property type="evidence" value="ECO:0007669"/>
    <property type="project" value="InterPro"/>
</dbReference>
<dbReference type="AlphaFoldDB" id="A0A921N1H3"/>
<dbReference type="SUPFAM" id="SSF52540">
    <property type="entry name" value="P-loop containing nucleoside triphosphate hydrolases"/>
    <property type="match status" value="1"/>
</dbReference>
<feature type="domain" description="ATPase dynein-related AAA" evidence="1">
    <location>
        <begin position="196"/>
        <end position="370"/>
    </location>
</feature>
<dbReference type="PANTHER" id="PTHR37291">
    <property type="entry name" value="5-METHYLCYTOSINE-SPECIFIC RESTRICTION ENZYME B"/>
    <property type="match status" value="1"/>
</dbReference>
<dbReference type="InterPro" id="IPR027417">
    <property type="entry name" value="P-loop_NTPase"/>
</dbReference>
<gene>
    <name evidence="2" type="ORF">K8V90_08985</name>
</gene>
<dbReference type="Pfam" id="PF07728">
    <property type="entry name" value="AAA_5"/>
    <property type="match status" value="1"/>
</dbReference>
<evidence type="ECO:0000313" key="3">
    <source>
        <dbReference type="Proteomes" id="UP000776700"/>
    </source>
</evidence>
<evidence type="ECO:0000259" key="1">
    <source>
        <dbReference type="Pfam" id="PF07728"/>
    </source>
</evidence>
<protein>
    <submittedName>
        <fullName evidence="2">AAA family ATPase</fullName>
    </submittedName>
</protein>
<accession>A0A921N1H3</accession>
<dbReference type="Proteomes" id="UP000776700">
    <property type="component" value="Unassembled WGS sequence"/>
</dbReference>
<dbReference type="InterPro" id="IPR011704">
    <property type="entry name" value="ATPase_dyneun-rel_AAA"/>
</dbReference>
<organism evidence="2 3">
    <name type="scientific">Romboutsia timonensis</name>
    <dbReference type="NCBI Taxonomy" id="1776391"/>
    <lineage>
        <taxon>Bacteria</taxon>
        <taxon>Bacillati</taxon>
        <taxon>Bacillota</taxon>
        <taxon>Clostridia</taxon>
        <taxon>Peptostreptococcales</taxon>
        <taxon>Peptostreptococcaceae</taxon>
        <taxon>Romboutsia</taxon>
    </lineage>
</organism>
<reference evidence="2" key="1">
    <citation type="journal article" date="2021" name="PeerJ">
        <title>Extensive microbial diversity within the chicken gut microbiome revealed by metagenomics and culture.</title>
        <authorList>
            <person name="Gilroy R."/>
            <person name="Ravi A."/>
            <person name="Getino M."/>
            <person name="Pursley I."/>
            <person name="Horton D.L."/>
            <person name="Alikhan N.F."/>
            <person name="Baker D."/>
            <person name="Gharbi K."/>
            <person name="Hall N."/>
            <person name="Watson M."/>
            <person name="Adriaenssens E.M."/>
            <person name="Foster-Nyarko E."/>
            <person name="Jarju S."/>
            <person name="Secka A."/>
            <person name="Antonio M."/>
            <person name="Oren A."/>
            <person name="Chaudhuri R.R."/>
            <person name="La Ragione R."/>
            <person name="Hildebrand F."/>
            <person name="Pallen M.J."/>
        </authorList>
    </citation>
    <scope>NUCLEOTIDE SEQUENCE</scope>
    <source>
        <strain evidence="2">1277</strain>
    </source>
</reference>
<evidence type="ECO:0000313" key="2">
    <source>
        <dbReference type="EMBL" id="HJG97221.1"/>
    </source>
</evidence>
<dbReference type="Gene3D" id="3.40.50.300">
    <property type="entry name" value="P-loop containing nucleotide triphosphate hydrolases"/>
    <property type="match status" value="1"/>
</dbReference>
<dbReference type="PANTHER" id="PTHR37291:SF1">
    <property type="entry name" value="TYPE IV METHYL-DIRECTED RESTRICTION ENZYME ECOKMCRB SUBUNIT"/>
    <property type="match status" value="1"/>
</dbReference>
<dbReference type="GO" id="GO:0016887">
    <property type="term" value="F:ATP hydrolysis activity"/>
    <property type="evidence" value="ECO:0007669"/>
    <property type="project" value="InterPro"/>
</dbReference>
<dbReference type="EMBL" id="DYUB01000282">
    <property type="protein sequence ID" value="HJG97221.1"/>
    <property type="molecule type" value="Genomic_DNA"/>
</dbReference>
<reference evidence="2" key="2">
    <citation type="submission" date="2021-09" db="EMBL/GenBank/DDBJ databases">
        <authorList>
            <person name="Gilroy R."/>
        </authorList>
    </citation>
    <scope>NUCLEOTIDE SEQUENCE</scope>
    <source>
        <strain evidence="2">1277</strain>
    </source>
</reference>
<dbReference type="InterPro" id="IPR052934">
    <property type="entry name" value="Methyl-DNA_Rec/Restrict_Enz"/>
</dbReference>
<comment type="caution">
    <text evidence="2">The sequence shown here is derived from an EMBL/GenBank/DDBJ whole genome shotgun (WGS) entry which is preliminary data.</text>
</comment>